<comment type="caution">
    <text evidence="5">The sequence shown here is derived from an EMBL/GenBank/DDBJ whole genome shotgun (WGS) entry which is preliminary data.</text>
</comment>
<keyword evidence="3" id="KW-1133">Transmembrane helix</keyword>
<feature type="transmembrane region" description="Helical" evidence="3">
    <location>
        <begin position="145"/>
        <end position="165"/>
    </location>
</feature>
<dbReference type="Gene3D" id="1.20.1250.20">
    <property type="entry name" value="MFS general substrate transporter like domains"/>
    <property type="match status" value="1"/>
</dbReference>
<feature type="transmembrane region" description="Helical" evidence="3">
    <location>
        <begin position="370"/>
        <end position="396"/>
    </location>
</feature>
<name>A0AAD9FRM8_PAPLA</name>
<dbReference type="EMBL" id="JAODAN010000004">
    <property type="protein sequence ID" value="KAK1924941.1"/>
    <property type="molecule type" value="Genomic_DNA"/>
</dbReference>
<comment type="subcellular location">
    <subcellularLocation>
        <location evidence="1">Membrane</location>
        <topology evidence="1">Multi-pass membrane protein</topology>
    </subcellularLocation>
</comment>
<protein>
    <submittedName>
        <fullName evidence="5">Membrane protein</fullName>
    </submittedName>
</protein>
<sequence length="490" mass="53176">MSLSVEKTVGDRYTPPDGSEEEEDGHRIALDTMSEAAEIRSHPGLAIRKKDFGFLPIPKSKRHDPNVPPEEQFGFTWRMNLVFAGAATVTVMNLYYIQPMLVDIANDFGVTYDRVSNIPTLVQAGYGSGILLITPLGDLLRRRQVVLLLVLLTAVLSIGLARAGSVKVLEGISFLVGMFSVTPQMCIPWTADLAPSRKRATAMSITLSGLILGLALGRVLGGVLAQQTTWRNTYWLAVGLQGGWLGILYLTLPDTPDKNLGLSYLQVLWSMVRFMITYPTLVQACLIAFMLNGVSAGLWTTLTFVLSEDPYNYSPLVIGLFGLIGLLNVILAPLIGKAVDKTVPWYGQLTGICIDILAMLIGLFTVEKSVGVICIVIALFDIGLPIFQVSATYRIAGIDSKSRARLNSCFLLCLFVGQTSGTAIMTKIYNTKGWTATGGCALAMVGAGLLILTLRGPHETGWAGWSGGASWKRRDRIVDESPNAITERSR</sequence>
<reference evidence="5" key="1">
    <citation type="submission" date="2023-02" db="EMBL/GenBank/DDBJ databases">
        <title>Identification and recombinant expression of a fungal hydrolase from Papiliotrema laurentii that hydrolyzes apple cutin and clears colloidal polyester polyurethane.</title>
        <authorList>
            <consortium name="DOE Joint Genome Institute"/>
            <person name="Roman V.A."/>
            <person name="Bojanowski C."/>
            <person name="Crable B.R."/>
            <person name="Wagner D.N."/>
            <person name="Hung C.S."/>
            <person name="Nadeau L.J."/>
            <person name="Schratz L."/>
            <person name="Haridas S."/>
            <person name="Pangilinan J."/>
            <person name="Lipzen A."/>
            <person name="Na H."/>
            <person name="Yan M."/>
            <person name="Ng V."/>
            <person name="Grigoriev I.V."/>
            <person name="Spatafora J.W."/>
            <person name="Barlow D."/>
            <person name="Biffinger J."/>
            <person name="Kelley-Loughnane N."/>
            <person name="Varaljay V.A."/>
            <person name="Crookes-Goodson W.J."/>
        </authorList>
    </citation>
    <scope>NUCLEOTIDE SEQUENCE</scope>
    <source>
        <strain evidence="5">5307AH</strain>
    </source>
</reference>
<gene>
    <name evidence="5" type="ORF">DB88DRAFT_244093</name>
</gene>
<feature type="transmembrane region" description="Helical" evidence="3">
    <location>
        <begin position="202"/>
        <end position="221"/>
    </location>
</feature>
<dbReference type="SUPFAM" id="SSF103473">
    <property type="entry name" value="MFS general substrate transporter"/>
    <property type="match status" value="1"/>
</dbReference>
<dbReference type="Pfam" id="PF07690">
    <property type="entry name" value="MFS_1"/>
    <property type="match status" value="1"/>
</dbReference>
<dbReference type="InterPro" id="IPR011701">
    <property type="entry name" value="MFS"/>
</dbReference>
<dbReference type="PANTHER" id="PTHR42910">
    <property type="entry name" value="TRANSPORTER SCO4007-RELATED"/>
    <property type="match status" value="1"/>
</dbReference>
<keyword evidence="3" id="KW-0812">Transmembrane</keyword>
<dbReference type="PANTHER" id="PTHR42910:SF1">
    <property type="entry name" value="MAJOR FACILITATOR SUPERFAMILY (MFS) PROFILE DOMAIN-CONTAINING PROTEIN"/>
    <property type="match status" value="1"/>
</dbReference>
<feature type="transmembrane region" description="Helical" evidence="3">
    <location>
        <begin position="81"/>
        <end position="98"/>
    </location>
</feature>
<feature type="transmembrane region" description="Helical" evidence="3">
    <location>
        <begin position="118"/>
        <end position="136"/>
    </location>
</feature>
<evidence type="ECO:0000256" key="1">
    <source>
        <dbReference type="ARBA" id="ARBA00004141"/>
    </source>
</evidence>
<feature type="transmembrane region" description="Helical" evidence="3">
    <location>
        <begin position="311"/>
        <end position="331"/>
    </location>
</feature>
<dbReference type="InterPro" id="IPR036259">
    <property type="entry name" value="MFS_trans_sf"/>
</dbReference>
<feature type="transmembrane region" description="Helical" evidence="3">
    <location>
        <begin position="343"/>
        <end position="364"/>
    </location>
</feature>
<proteinExistence type="predicted"/>
<dbReference type="GO" id="GO:0016020">
    <property type="term" value="C:membrane"/>
    <property type="evidence" value="ECO:0007669"/>
    <property type="project" value="UniProtKB-SubCell"/>
</dbReference>
<organism evidence="5 6">
    <name type="scientific">Papiliotrema laurentii</name>
    <name type="common">Cryptococcus laurentii</name>
    <dbReference type="NCBI Taxonomy" id="5418"/>
    <lineage>
        <taxon>Eukaryota</taxon>
        <taxon>Fungi</taxon>
        <taxon>Dikarya</taxon>
        <taxon>Basidiomycota</taxon>
        <taxon>Agaricomycotina</taxon>
        <taxon>Tremellomycetes</taxon>
        <taxon>Tremellales</taxon>
        <taxon>Rhynchogastremaceae</taxon>
        <taxon>Papiliotrema</taxon>
    </lineage>
</organism>
<keyword evidence="6" id="KW-1185">Reference proteome</keyword>
<evidence type="ECO:0000313" key="5">
    <source>
        <dbReference type="EMBL" id="KAK1924941.1"/>
    </source>
</evidence>
<dbReference type="AlphaFoldDB" id="A0AAD9FRM8"/>
<dbReference type="Proteomes" id="UP001182556">
    <property type="component" value="Unassembled WGS sequence"/>
</dbReference>
<accession>A0AAD9FRM8</accession>
<dbReference type="PROSITE" id="PS50850">
    <property type="entry name" value="MFS"/>
    <property type="match status" value="1"/>
</dbReference>
<keyword evidence="3" id="KW-0472">Membrane</keyword>
<evidence type="ECO:0000259" key="4">
    <source>
        <dbReference type="PROSITE" id="PS50850"/>
    </source>
</evidence>
<feature type="transmembrane region" description="Helical" evidence="3">
    <location>
        <begin position="233"/>
        <end position="252"/>
    </location>
</feature>
<dbReference type="CDD" id="cd17324">
    <property type="entry name" value="MFS_NepI_like"/>
    <property type="match status" value="1"/>
</dbReference>
<dbReference type="GO" id="GO:0022857">
    <property type="term" value="F:transmembrane transporter activity"/>
    <property type="evidence" value="ECO:0007669"/>
    <property type="project" value="InterPro"/>
</dbReference>
<feature type="domain" description="Major facilitator superfamily (MFS) profile" evidence="4">
    <location>
        <begin position="79"/>
        <end position="458"/>
    </location>
</feature>
<feature type="region of interest" description="Disordered" evidence="2">
    <location>
        <begin position="1"/>
        <end position="25"/>
    </location>
</feature>
<feature type="transmembrane region" description="Helical" evidence="3">
    <location>
        <begin position="434"/>
        <end position="454"/>
    </location>
</feature>
<evidence type="ECO:0000313" key="6">
    <source>
        <dbReference type="Proteomes" id="UP001182556"/>
    </source>
</evidence>
<evidence type="ECO:0000256" key="3">
    <source>
        <dbReference type="SAM" id="Phobius"/>
    </source>
</evidence>
<evidence type="ECO:0000256" key="2">
    <source>
        <dbReference type="SAM" id="MobiDB-lite"/>
    </source>
</evidence>
<dbReference type="InterPro" id="IPR020846">
    <property type="entry name" value="MFS_dom"/>
</dbReference>